<evidence type="ECO:0000313" key="2">
    <source>
        <dbReference type="Proteomes" id="UP000054538"/>
    </source>
</evidence>
<gene>
    <name evidence="1" type="ORF">PAXRUDRAFT_828902</name>
</gene>
<name>A0A0D0D945_9AGAM</name>
<accession>A0A0D0D945</accession>
<dbReference type="InParanoid" id="A0A0D0D945"/>
<proteinExistence type="predicted"/>
<sequence length="59" mass="6556">MSSHCYQAIAQASTTDTRDIDHHLTRPIIVVPLGELCVGYTRNGMLAIRDEGPMLMEIL</sequence>
<protein>
    <submittedName>
        <fullName evidence="1">Uncharacterized protein</fullName>
    </submittedName>
</protein>
<dbReference type="EMBL" id="KN825179">
    <property type="protein sequence ID" value="KIK93507.1"/>
    <property type="molecule type" value="Genomic_DNA"/>
</dbReference>
<dbReference type="Proteomes" id="UP000054538">
    <property type="component" value="Unassembled WGS sequence"/>
</dbReference>
<dbReference type="HOGENOM" id="CLU_2961505_0_0_1"/>
<keyword evidence="2" id="KW-1185">Reference proteome</keyword>
<reference evidence="2" key="2">
    <citation type="submission" date="2015-01" db="EMBL/GenBank/DDBJ databases">
        <title>Evolutionary Origins and Diversification of the Mycorrhizal Mutualists.</title>
        <authorList>
            <consortium name="DOE Joint Genome Institute"/>
            <consortium name="Mycorrhizal Genomics Consortium"/>
            <person name="Kohler A."/>
            <person name="Kuo A."/>
            <person name="Nagy L.G."/>
            <person name="Floudas D."/>
            <person name="Copeland A."/>
            <person name="Barry K.W."/>
            <person name="Cichocki N."/>
            <person name="Veneault-Fourrey C."/>
            <person name="LaButti K."/>
            <person name="Lindquist E.A."/>
            <person name="Lipzen A."/>
            <person name="Lundell T."/>
            <person name="Morin E."/>
            <person name="Murat C."/>
            <person name="Riley R."/>
            <person name="Ohm R."/>
            <person name="Sun H."/>
            <person name="Tunlid A."/>
            <person name="Henrissat B."/>
            <person name="Grigoriev I.V."/>
            <person name="Hibbett D.S."/>
            <person name="Martin F."/>
        </authorList>
    </citation>
    <scope>NUCLEOTIDE SEQUENCE [LARGE SCALE GENOMIC DNA]</scope>
    <source>
        <strain evidence="2">Ve08.2h10</strain>
    </source>
</reference>
<reference evidence="1 2" key="1">
    <citation type="submission" date="2014-04" db="EMBL/GenBank/DDBJ databases">
        <authorList>
            <consortium name="DOE Joint Genome Institute"/>
            <person name="Kuo A."/>
            <person name="Kohler A."/>
            <person name="Jargeat P."/>
            <person name="Nagy L.G."/>
            <person name="Floudas D."/>
            <person name="Copeland A."/>
            <person name="Barry K.W."/>
            <person name="Cichocki N."/>
            <person name="Veneault-Fourrey C."/>
            <person name="LaButti K."/>
            <person name="Lindquist E.A."/>
            <person name="Lipzen A."/>
            <person name="Lundell T."/>
            <person name="Morin E."/>
            <person name="Murat C."/>
            <person name="Sun H."/>
            <person name="Tunlid A."/>
            <person name="Henrissat B."/>
            <person name="Grigoriev I.V."/>
            <person name="Hibbett D.S."/>
            <person name="Martin F."/>
            <person name="Nordberg H.P."/>
            <person name="Cantor M.N."/>
            <person name="Hua S.X."/>
        </authorList>
    </citation>
    <scope>NUCLEOTIDE SEQUENCE [LARGE SCALE GENOMIC DNA]</scope>
    <source>
        <strain evidence="1 2">Ve08.2h10</strain>
    </source>
</reference>
<organism evidence="1 2">
    <name type="scientific">Paxillus rubicundulus Ve08.2h10</name>
    <dbReference type="NCBI Taxonomy" id="930991"/>
    <lineage>
        <taxon>Eukaryota</taxon>
        <taxon>Fungi</taxon>
        <taxon>Dikarya</taxon>
        <taxon>Basidiomycota</taxon>
        <taxon>Agaricomycotina</taxon>
        <taxon>Agaricomycetes</taxon>
        <taxon>Agaricomycetidae</taxon>
        <taxon>Boletales</taxon>
        <taxon>Paxilineae</taxon>
        <taxon>Paxillaceae</taxon>
        <taxon>Paxillus</taxon>
    </lineage>
</organism>
<evidence type="ECO:0000313" key="1">
    <source>
        <dbReference type="EMBL" id="KIK93507.1"/>
    </source>
</evidence>
<dbReference type="AlphaFoldDB" id="A0A0D0D945"/>